<evidence type="ECO:0000313" key="3">
    <source>
        <dbReference type="WBParaSite" id="HCON_00165980-00001"/>
    </source>
</evidence>
<keyword evidence="1" id="KW-0732">Signal</keyword>
<evidence type="ECO:0000313" key="2">
    <source>
        <dbReference type="Proteomes" id="UP000025227"/>
    </source>
</evidence>
<accession>A0A7I4YZR3</accession>
<dbReference type="AlphaFoldDB" id="A0A7I4YZR3"/>
<name>A0A7I4YZR3_HAECO</name>
<proteinExistence type="predicted"/>
<dbReference type="Proteomes" id="UP000025227">
    <property type="component" value="Unplaced"/>
</dbReference>
<organism evidence="2 3">
    <name type="scientific">Haemonchus contortus</name>
    <name type="common">Barber pole worm</name>
    <dbReference type="NCBI Taxonomy" id="6289"/>
    <lineage>
        <taxon>Eukaryota</taxon>
        <taxon>Metazoa</taxon>
        <taxon>Ecdysozoa</taxon>
        <taxon>Nematoda</taxon>
        <taxon>Chromadorea</taxon>
        <taxon>Rhabditida</taxon>
        <taxon>Rhabditina</taxon>
        <taxon>Rhabditomorpha</taxon>
        <taxon>Strongyloidea</taxon>
        <taxon>Trichostrongylidae</taxon>
        <taxon>Haemonchus</taxon>
    </lineage>
</organism>
<feature type="chain" id="PRO_5029687059" evidence="1">
    <location>
        <begin position="26"/>
        <end position="83"/>
    </location>
</feature>
<sequence length="83" mass="9526">NFQKMNSTLLLSTLLFCAFFLYTCGEKLCVRLLREVSYAPGAICSFFTPGFMQPICSNWSKIQKELAKGNSYEEICREIGFYD</sequence>
<evidence type="ECO:0000256" key="1">
    <source>
        <dbReference type="SAM" id="SignalP"/>
    </source>
</evidence>
<feature type="signal peptide" evidence="1">
    <location>
        <begin position="1"/>
        <end position="25"/>
    </location>
</feature>
<keyword evidence="2" id="KW-1185">Reference proteome</keyword>
<protein>
    <submittedName>
        <fullName evidence="3">Transmembrane protein</fullName>
    </submittedName>
</protein>
<dbReference type="WBParaSite" id="HCON_00165980-00001">
    <property type="protein sequence ID" value="HCON_00165980-00001"/>
    <property type="gene ID" value="HCON_00165980"/>
</dbReference>
<reference evidence="3" key="1">
    <citation type="submission" date="2020-12" db="UniProtKB">
        <authorList>
            <consortium name="WormBaseParasite"/>
        </authorList>
    </citation>
    <scope>IDENTIFICATION</scope>
    <source>
        <strain evidence="3">MHco3</strain>
    </source>
</reference>